<protein>
    <submittedName>
        <fullName evidence="2">Uncharacterized protein</fullName>
    </submittedName>
</protein>
<gene>
    <name evidence="2" type="ORF">IEQ34_013038</name>
</gene>
<reference evidence="2 3" key="1">
    <citation type="journal article" date="2021" name="Hortic Res">
        <title>Chromosome-scale assembly of the Dendrobium chrysotoxum genome enhances the understanding of orchid evolution.</title>
        <authorList>
            <person name="Zhang Y."/>
            <person name="Zhang G.Q."/>
            <person name="Zhang D."/>
            <person name="Liu X.D."/>
            <person name="Xu X.Y."/>
            <person name="Sun W.H."/>
            <person name="Yu X."/>
            <person name="Zhu X."/>
            <person name="Wang Z.W."/>
            <person name="Zhao X."/>
            <person name="Zhong W.Y."/>
            <person name="Chen H."/>
            <person name="Yin W.L."/>
            <person name="Huang T."/>
            <person name="Niu S.C."/>
            <person name="Liu Z.J."/>
        </authorList>
    </citation>
    <scope>NUCLEOTIDE SEQUENCE [LARGE SCALE GENOMIC DNA]</scope>
    <source>
        <strain evidence="2">Lindl</strain>
    </source>
</reference>
<keyword evidence="3" id="KW-1185">Reference proteome</keyword>
<comment type="caution">
    <text evidence="2">The sequence shown here is derived from an EMBL/GenBank/DDBJ whole genome shotgun (WGS) entry which is preliminary data.</text>
</comment>
<sequence>MDDKWLGGRWEQRHQRTQGHPRWKGHNQGSGSDLELWRKLQDQNPLGGRSSGIDCKYLKVLQPLDFNSDSGVRGTCDSSGVHTREILESLQDVRYSRHLENNLLIGMISNKFSLILNGIWENTEDNYNEPNSNDDCKGLYKKKEIFRLEGLEGNECL</sequence>
<feature type="compositionally biased region" description="Basic and acidic residues" evidence="1">
    <location>
        <begin position="1"/>
        <end position="14"/>
    </location>
</feature>
<organism evidence="2 3">
    <name type="scientific">Dendrobium chrysotoxum</name>
    <name type="common">Orchid</name>
    <dbReference type="NCBI Taxonomy" id="161865"/>
    <lineage>
        <taxon>Eukaryota</taxon>
        <taxon>Viridiplantae</taxon>
        <taxon>Streptophyta</taxon>
        <taxon>Embryophyta</taxon>
        <taxon>Tracheophyta</taxon>
        <taxon>Spermatophyta</taxon>
        <taxon>Magnoliopsida</taxon>
        <taxon>Liliopsida</taxon>
        <taxon>Asparagales</taxon>
        <taxon>Orchidaceae</taxon>
        <taxon>Epidendroideae</taxon>
        <taxon>Malaxideae</taxon>
        <taxon>Dendrobiinae</taxon>
        <taxon>Dendrobium</taxon>
    </lineage>
</organism>
<proteinExistence type="predicted"/>
<dbReference type="EMBL" id="JAGFBR010000012">
    <property type="protein sequence ID" value="KAH0457723.1"/>
    <property type="molecule type" value="Genomic_DNA"/>
</dbReference>
<dbReference type="AlphaFoldDB" id="A0AAV7GPY1"/>
<dbReference type="Proteomes" id="UP000775213">
    <property type="component" value="Unassembled WGS sequence"/>
</dbReference>
<feature type="compositionally biased region" description="Basic residues" evidence="1">
    <location>
        <begin position="15"/>
        <end position="25"/>
    </location>
</feature>
<evidence type="ECO:0000256" key="1">
    <source>
        <dbReference type="SAM" id="MobiDB-lite"/>
    </source>
</evidence>
<name>A0AAV7GPY1_DENCH</name>
<evidence type="ECO:0000313" key="2">
    <source>
        <dbReference type="EMBL" id="KAH0457723.1"/>
    </source>
</evidence>
<accession>A0AAV7GPY1</accession>
<feature type="region of interest" description="Disordered" evidence="1">
    <location>
        <begin position="1"/>
        <end position="30"/>
    </location>
</feature>
<evidence type="ECO:0000313" key="3">
    <source>
        <dbReference type="Proteomes" id="UP000775213"/>
    </source>
</evidence>